<gene>
    <name evidence="1" type="ORF">QO011_007702</name>
</gene>
<evidence type="ECO:0000313" key="2">
    <source>
        <dbReference type="Proteomes" id="UP001242480"/>
    </source>
</evidence>
<dbReference type="EMBL" id="JAUSVX010000025">
    <property type="protein sequence ID" value="MDQ0474661.1"/>
    <property type="molecule type" value="Genomic_DNA"/>
</dbReference>
<reference evidence="1 2" key="1">
    <citation type="submission" date="2023-07" db="EMBL/GenBank/DDBJ databases">
        <title>Genomic Encyclopedia of Type Strains, Phase IV (KMG-IV): sequencing the most valuable type-strain genomes for metagenomic binning, comparative biology and taxonomic classification.</title>
        <authorList>
            <person name="Goeker M."/>
        </authorList>
    </citation>
    <scope>NUCLEOTIDE SEQUENCE [LARGE SCALE GENOMIC DNA]</scope>
    <source>
        <strain evidence="1 2">DSM 19619</strain>
    </source>
</reference>
<sequence>MSSSDRSSRPALPVLALLSTLALAGCFRPMYAEPASGGPGLTEKMASVEVTPIAVGSRDARVAQQVRNNLQFALTGGGEAGTPAYTLSLDVRSNQSDLIVDAETNEPQVDAVTVSGEFTLTPVGSKTPVLTGKNYARKAYDRSLQRFAAVRAARDAENGAAEVLADAIKTRVAIYLATR</sequence>
<dbReference type="Proteomes" id="UP001242480">
    <property type="component" value="Unassembled WGS sequence"/>
</dbReference>
<evidence type="ECO:0000313" key="1">
    <source>
        <dbReference type="EMBL" id="MDQ0474661.1"/>
    </source>
</evidence>
<keyword evidence="2" id="KW-1185">Reference proteome</keyword>
<organism evidence="1 2">
    <name type="scientific">Labrys wisconsinensis</name>
    <dbReference type="NCBI Taxonomy" id="425677"/>
    <lineage>
        <taxon>Bacteria</taxon>
        <taxon>Pseudomonadati</taxon>
        <taxon>Pseudomonadota</taxon>
        <taxon>Alphaproteobacteria</taxon>
        <taxon>Hyphomicrobiales</taxon>
        <taxon>Xanthobacteraceae</taxon>
        <taxon>Labrys</taxon>
    </lineage>
</organism>
<comment type="caution">
    <text evidence="1">The sequence shown here is derived from an EMBL/GenBank/DDBJ whole genome shotgun (WGS) entry which is preliminary data.</text>
</comment>
<name>A0ABU0JME3_9HYPH</name>
<dbReference type="Gene3D" id="3.30.160.150">
    <property type="entry name" value="Lipoprotein like domain"/>
    <property type="match status" value="1"/>
</dbReference>
<accession>A0ABU0JME3</accession>
<dbReference type="RefSeq" id="WP_307284652.1">
    <property type="nucleotide sequence ID" value="NZ_JAUSVX010000025.1"/>
</dbReference>
<dbReference type="PROSITE" id="PS51257">
    <property type="entry name" value="PROKAR_LIPOPROTEIN"/>
    <property type="match status" value="1"/>
</dbReference>
<keyword evidence="1" id="KW-0449">Lipoprotein</keyword>
<proteinExistence type="predicted"/>
<protein>
    <submittedName>
        <fullName evidence="1">LPS-assembly lipoprotein</fullName>
    </submittedName>
</protein>